<feature type="region of interest" description="Disordered" evidence="6">
    <location>
        <begin position="120"/>
        <end position="165"/>
    </location>
</feature>
<dbReference type="InterPro" id="IPR003892">
    <property type="entry name" value="CUE"/>
</dbReference>
<evidence type="ECO:0000256" key="5">
    <source>
        <dbReference type="ARBA" id="ARBA00023242"/>
    </source>
</evidence>
<keyword evidence="5" id="KW-0539">Nucleus</keyword>
<dbReference type="GO" id="GO:0043130">
    <property type="term" value="F:ubiquitin binding"/>
    <property type="evidence" value="ECO:0007669"/>
    <property type="project" value="InterPro"/>
</dbReference>
<dbReference type="EMBL" id="JABXBU010000011">
    <property type="protein sequence ID" value="KAF8790993.1"/>
    <property type="molecule type" value="Genomic_DNA"/>
</dbReference>
<evidence type="ECO:0000256" key="2">
    <source>
        <dbReference type="ARBA" id="ARBA00004496"/>
    </source>
</evidence>
<feature type="compositionally biased region" description="Low complexity" evidence="6">
    <location>
        <begin position="147"/>
        <end position="157"/>
    </location>
</feature>
<feature type="compositionally biased region" description="Basic residues" evidence="6">
    <location>
        <begin position="136"/>
        <end position="146"/>
    </location>
</feature>
<keyword evidence="3" id="KW-0963">Cytoplasm</keyword>
<dbReference type="PROSITE" id="PS51140">
    <property type="entry name" value="CUE"/>
    <property type="match status" value="1"/>
</dbReference>
<accession>A0A8T0FQJ1</accession>
<evidence type="ECO:0000256" key="1">
    <source>
        <dbReference type="ARBA" id="ARBA00004123"/>
    </source>
</evidence>
<comment type="subcellular location">
    <subcellularLocation>
        <location evidence="2">Cytoplasm</location>
    </subcellularLocation>
    <subcellularLocation>
        <location evidence="1">Nucleus</location>
    </subcellularLocation>
</comment>
<gene>
    <name evidence="8" type="ORF">HNY73_005931</name>
</gene>
<name>A0A8T0FQJ1_ARGBR</name>
<sequence>MSNSSSTEVDQDAFVKSELSKFIMEHTGLDALSSIDEIVLSYIIGVLESLGSANSPDDVFDVDEFAEMMTAYLPSFSNIHSSHTYAWMLNLANRLKENSREKGKSTPGLAEGSLFMACERQRTTSENSNQSSVSGRRQRTRSRRKSYQSSNSYSSSQSEDDEKCITVDNFESSELETLTEMFPHLHIVEVKQFLSIADGNCEKAVQLILQKEESGLALNKPLISKSNGPHVLNSKEKVVEDKQLREQILKRYAYIDQDDDVREHKPVVPKTEPKKLIRYRDNKIVSIKGERYSEIKRPEGEGDSK</sequence>
<evidence type="ECO:0000313" key="9">
    <source>
        <dbReference type="Proteomes" id="UP000807504"/>
    </source>
</evidence>
<reference evidence="8" key="1">
    <citation type="journal article" date="2020" name="bioRxiv">
        <title>Chromosome-level reference genome of the European wasp spider Argiope bruennichi: a resource for studies on range expansion and evolutionary adaptation.</title>
        <authorList>
            <person name="Sheffer M.M."/>
            <person name="Hoppe A."/>
            <person name="Krehenwinkel H."/>
            <person name="Uhl G."/>
            <person name="Kuss A.W."/>
            <person name="Jensen L."/>
            <person name="Jensen C."/>
            <person name="Gillespie R.G."/>
            <person name="Hoff K.J."/>
            <person name="Prost S."/>
        </authorList>
    </citation>
    <scope>NUCLEOTIDE SEQUENCE</scope>
</reference>
<dbReference type="PANTHER" id="PTHR12493">
    <property type="entry name" value="CUE DOMAIN CONTAINING 2"/>
    <property type="match status" value="1"/>
</dbReference>
<reference evidence="8" key="2">
    <citation type="submission" date="2020-06" db="EMBL/GenBank/DDBJ databases">
        <authorList>
            <person name="Sheffer M."/>
        </authorList>
    </citation>
    <scope>NUCLEOTIDE SEQUENCE</scope>
</reference>
<proteinExistence type="predicted"/>
<dbReference type="GO" id="GO:0005634">
    <property type="term" value="C:nucleus"/>
    <property type="evidence" value="ECO:0007669"/>
    <property type="project" value="UniProtKB-SubCell"/>
</dbReference>
<dbReference type="GO" id="GO:0005737">
    <property type="term" value="C:cytoplasm"/>
    <property type="evidence" value="ECO:0007669"/>
    <property type="project" value="UniProtKB-SubCell"/>
</dbReference>
<dbReference type="PANTHER" id="PTHR12493:SF0">
    <property type="entry name" value="CUE DOMAIN-CONTAINING PROTEIN 2"/>
    <property type="match status" value="1"/>
</dbReference>
<feature type="domain" description="CUE" evidence="7">
    <location>
        <begin position="170"/>
        <end position="213"/>
    </location>
</feature>
<dbReference type="AlphaFoldDB" id="A0A8T0FQJ1"/>
<keyword evidence="4" id="KW-0833">Ubl conjugation pathway</keyword>
<dbReference type="Proteomes" id="UP000807504">
    <property type="component" value="Unassembled WGS sequence"/>
</dbReference>
<evidence type="ECO:0000256" key="3">
    <source>
        <dbReference type="ARBA" id="ARBA00022490"/>
    </source>
</evidence>
<evidence type="ECO:0000313" key="8">
    <source>
        <dbReference type="EMBL" id="KAF8790993.1"/>
    </source>
</evidence>
<evidence type="ECO:0000259" key="7">
    <source>
        <dbReference type="PROSITE" id="PS51140"/>
    </source>
</evidence>
<evidence type="ECO:0000256" key="4">
    <source>
        <dbReference type="ARBA" id="ARBA00022786"/>
    </source>
</evidence>
<organism evidence="8 9">
    <name type="scientific">Argiope bruennichi</name>
    <name type="common">Wasp spider</name>
    <name type="synonym">Aranea bruennichi</name>
    <dbReference type="NCBI Taxonomy" id="94029"/>
    <lineage>
        <taxon>Eukaryota</taxon>
        <taxon>Metazoa</taxon>
        <taxon>Ecdysozoa</taxon>
        <taxon>Arthropoda</taxon>
        <taxon>Chelicerata</taxon>
        <taxon>Arachnida</taxon>
        <taxon>Araneae</taxon>
        <taxon>Araneomorphae</taxon>
        <taxon>Entelegynae</taxon>
        <taxon>Araneoidea</taxon>
        <taxon>Araneidae</taxon>
        <taxon>Argiope</taxon>
    </lineage>
</organism>
<protein>
    <submittedName>
        <fullName evidence="8">CUE domain-containing protein 2-B</fullName>
    </submittedName>
</protein>
<comment type="caution">
    <text evidence="8">The sequence shown here is derived from an EMBL/GenBank/DDBJ whole genome shotgun (WGS) entry which is preliminary data.</text>
</comment>
<dbReference type="Pfam" id="PF02845">
    <property type="entry name" value="CUE"/>
    <property type="match status" value="1"/>
</dbReference>
<evidence type="ECO:0000256" key="6">
    <source>
        <dbReference type="SAM" id="MobiDB-lite"/>
    </source>
</evidence>
<keyword evidence="9" id="KW-1185">Reference proteome</keyword>